<dbReference type="GO" id="GO:0005524">
    <property type="term" value="F:ATP binding"/>
    <property type="evidence" value="ECO:0007669"/>
    <property type="project" value="UniProtKB-KW"/>
</dbReference>
<evidence type="ECO:0000256" key="6">
    <source>
        <dbReference type="ARBA" id="ARBA00023065"/>
    </source>
</evidence>
<evidence type="ECO:0008006" key="11">
    <source>
        <dbReference type="Google" id="ProtNLM"/>
    </source>
</evidence>
<feature type="domain" description="ATPase F1/V1/A1 complex alpha/beta subunit nucleotide-binding" evidence="7">
    <location>
        <begin position="215"/>
        <end position="267"/>
    </location>
</feature>
<dbReference type="Pfam" id="PF16886">
    <property type="entry name" value="ATP-synt_ab_Xtn"/>
    <property type="match status" value="1"/>
</dbReference>
<dbReference type="Pfam" id="PF02874">
    <property type="entry name" value="ATP-synt_ab_N"/>
    <property type="match status" value="1"/>
</dbReference>
<sequence length="286" mass="30518">MEERVIGHVRRVNGPVIEAIGITNAMMHELVKVGEEKLIGEINKLEGDSAIIQVYEDTTGIAPGKPVFGAGIPLSAELGPGLIGTIYDGIQRPLDEIRDLSGIYIERGVQVASLNRDKKWKFVPAAEPGTAVSGGTILGFVQETERVEHRILVPPNENGVLESIAPEGSYRVDEPVAVLSTGTSVKELTLMQRWPIRVPRPVKQRLAPTVPMITGQRVIDTLFPVAKGGTVAIPGGFGTGKTMTQQAIAKWCDADIIVYIGCGERGNGRNPVGSPASPRSRSSAAC</sequence>
<accession>A0A0F8YGC1</accession>
<dbReference type="SUPFAM" id="SSF52540">
    <property type="entry name" value="P-loop containing nucleoside triphosphate hydrolases"/>
    <property type="match status" value="1"/>
</dbReference>
<evidence type="ECO:0000259" key="8">
    <source>
        <dbReference type="Pfam" id="PF02874"/>
    </source>
</evidence>
<gene>
    <name evidence="10" type="ORF">LCGC14_3096880</name>
</gene>
<dbReference type="InterPro" id="IPR022878">
    <property type="entry name" value="V-ATPase_asu"/>
</dbReference>
<keyword evidence="2" id="KW-0813">Transport</keyword>
<dbReference type="InterPro" id="IPR031686">
    <property type="entry name" value="ATP-synth_a_Xtn"/>
</dbReference>
<evidence type="ECO:0000256" key="4">
    <source>
        <dbReference type="ARBA" id="ARBA00022840"/>
    </source>
</evidence>
<dbReference type="PANTHER" id="PTHR43607:SF1">
    <property type="entry name" value="H(+)-TRANSPORTING TWO-SECTOR ATPASE"/>
    <property type="match status" value="1"/>
</dbReference>
<dbReference type="GO" id="GO:0046961">
    <property type="term" value="F:proton-transporting ATPase activity, rotational mechanism"/>
    <property type="evidence" value="ECO:0007669"/>
    <property type="project" value="InterPro"/>
</dbReference>
<dbReference type="SUPFAM" id="SSF50615">
    <property type="entry name" value="N-terminal domain of alpha and beta subunits of F1 ATP synthase"/>
    <property type="match status" value="1"/>
</dbReference>
<dbReference type="Gene3D" id="2.40.50.100">
    <property type="match status" value="1"/>
</dbReference>
<dbReference type="Gene3D" id="2.40.30.20">
    <property type="match status" value="1"/>
</dbReference>
<dbReference type="EMBL" id="LAZR01066614">
    <property type="protein sequence ID" value="KKK53229.1"/>
    <property type="molecule type" value="Genomic_DNA"/>
</dbReference>
<dbReference type="InterPro" id="IPR023366">
    <property type="entry name" value="ATP_synth_asu-like_sf"/>
</dbReference>
<evidence type="ECO:0000313" key="10">
    <source>
        <dbReference type="EMBL" id="KKK53229.1"/>
    </source>
</evidence>
<dbReference type="Pfam" id="PF00006">
    <property type="entry name" value="ATP-synt_ab"/>
    <property type="match status" value="1"/>
</dbReference>
<feature type="domain" description="ATPsynthase alpha/beta subunit barrel-sandwich" evidence="9">
    <location>
        <begin position="112"/>
        <end position="197"/>
    </location>
</feature>
<reference evidence="10" key="1">
    <citation type="journal article" date="2015" name="Nature">
        <title>Complex archaea that bridge the gap between prokaryotes and eukaryotes.</title>
        <authorList>
            <person name="Spang A."/>
            <person name="Saw J.H."/>
            <person name="Jorgensen S.L."/>
            <person name="Zaremba-Niedzwiedzka K."/>
            <person name="Martijn J."/>
            <person name="Lind A.E."/>
            <person name="van Eijk R."/>
            <person name="Schleper C."/>
            <person name="Guy L."/>
            <person name="Ettema T.J."/>
        </authorList>
    </citation>
    <scope>NUCLEOTIDE SEQUENCE</scope>
</reference>
<evidence type="ECO:0000256" key="1">
    <source>
        <dbReference type="ARBA" id="ARBA00008936"/>
    </source>
</evidence>
<dbReference type="InterPro" id="IPR027417">
    <property type="entry name" value="P-loop_NTPase"/>
</dbReference>
<comment type="similarity">
    <text evidence="1">Belongs to the ATPase alpha/beta chains family.</text>
</comment>
<dbReference type="Gene3D" id="3.40.50.12240">
    <property type="match status" value="1"/>
</dbReference>
<feature type="domain" description="ATPase F1/V1/A1 complex alpha/beta subunit N-terminal" evidence="8">
    <location>
        <begin position="10"/>
        <end position="67"/>
    </location>
</feature>
<keyword evidence="5" id="KW-1278">Translocase</keyword>
<keyword evidence="6" id="KW-0406">Ion transport</keyword>
<evidence type="ECO:0000256" key="3">
    <source>
        <dbReference type="ARBA" id="ARBA00022741"/>
    </source>
</evidence>
<dbReference type="InterPro" id="IPR004100">
    <property type="entry name" value="ATPase_F1/V1/A1_a/bsu_N"/>
</dbReference>
<dbReference type="GO" id="GO:0046034">
    <property type="term" value="P:ATP metabolic process"/>
    <property type="evidence" value="ECO:0007669"/>
    <property type="project" value="InterPro"/>
</dbReference>
<keyword evidence="4" id="KW-0067">ATP-binding</keyword>
<protein>
    <recommendedName>
        <fullName evidence="11">ATPase F1/V1/A1 complex alpha/beta subunit nucleotide-binding domain-containing protein</fullName>
    </recommendedName>
</protein>
<dbReference type="InterPro" id="IPR000194">
    <property type="entry name" value="ATPase_F1/V1/A1_a/bsu_nucl-bd"/>
</dbReference>
<evidence type="ECO:0000256" key="5">
    <source>
        <dbReference type="ARBA" id="ARBA00022967"/>
    </source>
</evidence>
<proteinExistence type="inferred from homology"/>
<dbReference type="AlphaFoldDB" id="A0A0F8YGC1"/>
<organism evidence="10">
    <name type="scientific">marine sediment metagenome</name>
    <dbReference type="NCBI Taxonomy" id="412755"/>
    <lineage>
        <taxon>unclassified sequences</taxon>
        <taxon>metagenomes</taxon>
        <taxon>ecological metagenomes</taxon>
    </lineage>
</organism>
<dbReference type="FunFam" id="2.40.50.100:FF:000008">
    <property type="entry name" value="V-type proton ATPase catalytic subunit A"/>
    <property type="match status" value="1"/>
</dbReference>
<dbReference type="PANTHER" id="PTHR43607">
    <property type="entry name" value="V-TYPE PROTON ATPASE CATALYTIC SUBUNIT A"/>
    <property type="match status" value="1"/>
</dbReference>
<comment type="caution">
    <text evidence="10">The sequence shown here is derived from an EMBL/GenBank/DDBJ whole genome shotgun (WGS) entry which is preliminary data.</text>
</comment>
<evidence type="ECO:0000259" key="7">
    <source>
        <dbReference type="Pfam" id="PF00006"/>
    </source>
</evidence>
<keyword evidence="3" id="KW-0547">Nucleotide-binding</keyword>
<evidence type="ECO:0000256" key="2">
    <source>
        <dbReference type="ARBA" id="ARBA00022448"/>
    </source>
</evidence>
<dbReference type="InterPro" id="IPR036121">
    <property type="entry name" value="ATPase_F1/V1/A1_a/bsu_N_sf"/>
</dbReference>
<evidence type="ECO:0000259" key="9">
    <source>
        <dbReference type="Pfam" id="PF16886"/>
    </source>
</evidence>
<name>A0A0F8YGC1_9ZZZZ</name>